<keyword evidence="2 10" id="KW-0158">Chromosome</keyword>
<evidence type="ECO:0000256" key="9">
    <source>
        <dbReference type="ARBA" id="ARBA00023328"/>
    </source>
</evidence>
<comment type="subcellular location">
    <subcellularLocation>
        <location evidence="10">Nucleus</location>
    </subcellularLocation>
    <subcellularLocation>
        <location evidence="10">Chromosome</location>
        <location evidence="10">Centromere</location>
        <location evidence="10">Kinetochore</location>
    </subcellularLocation>
</comment>
<dbReference type="GO" id="GO:0008017">
    <property type="term" value="F:microtubule binding"/>
    <property type="evidence" value="ECO:0007669"/>
    <property type="project" value="TreeGrafter"/>
</dbReference>
<evidence type="ECO:0000256" key="3">
    <source>
        <dbReference type="ARBA" id="ARBA00022618"/>
    </source>
</evidence>
<keyword evidence="5 10" id="KW-0995">Kinetochore</keyword>
<keyword evidence="6 11" id="KW-0175">Coiled coil</keyword>
<evidence type="ECO:0000256" key="10">
    <source>
        <dbReference type="RuleBase" id="RU368011"/>
    </source>
</evidence>
<protein>
    <recommendedName>
        <fullName evidence="10">Kinetochore protein Spc24</fullName>
    </recommendedName>
</protein>
<comment type="function">
    <text evidence="10">Acts as a component of the essential kinetochore-associated NDC80 complex, which is required for chromosome segregation and spindle checkpoint activity.</text>
</comment>
<feature type="coiled-coil region" evidence="11">
    <location>
        <begin position="105"/>
        <end position="140"/>
    </location>
</feature>
<evidence type="ECO:0000256" key="6">
    <source>
        <dbReference type="ARBA" id="ARBA00023054"/>
    </source>
</evidence>
<reference evidence="12 13" key="1">
    <citation type="submission" date="2020-01" db="EMBL/GenBank/DDBJ databases">
        <authorList>
            <person name="Gupta K D."/>
        </authorList>
    </citation>
    <scope>NUCLEOTIDE SEQUENCE [LARGE SCALE GENOMIC DNA]</scope>
</reference>
<comment type="caution">
    <text evidence="12">The sequence shown here is derived from an EMBL/GenBank/DDBJ whole genome shotgun (WGS) entry which is preliminary data.</text>
</comment>
<dbReference type="GO" id="GO:0005634">
    <property type="term" value="C:nucleus"/>
    <property type="evidence" value="ECO:0007669"/>
    <property type="project" value="UniProtKB-SubCell"/>
</dbReference>
<proteinExistence type="inferred from homology"/>
<keyword evidence="13" id="KW-1185">Reference proteome</keyword>
<keyword evidence="3 10" id="KW-0132">Cell division</keyword>
<dbReference type="GO" id="GO:0051301">
    <property type="term" value="P:cell division"/>
    <property type="evidence" value="ECO:0007669"/>
    <property type="project" value="UniProtKB-UniRule"/>
</dbReference>
<comment type="subunit">
    <text evidence="10">Component of the NDC80 complex.</text>
</comment>
<evidence type="ECO:0000313" key="13">
    <source>
        <dbReference type="Proteomes" id="UP000467700"/>
    </source>
</evidence>
<dbReference type="GO" id="GO:0007059">
    <property type="term" value="P:chromosome segregation"/>
    <property type="evidence" value="ECO:0007669"/>
    <property type="project" value="TreeGrafter"/>
</dbReference>
<evidence type="ECO:0000256" key="4">
    <source>
        <dbReference type="ARBA" id="ARBA00022776"/>
    </source>
</evidence>
<dbReference type="CDD" id="cd11565">
    <property type="entry name" value="RWD_Spc24"/>
    <property type="match status" value="1"/>
</dbReference>
<keyword evidence="7 10" id="KW-0539">Nucleus</keyword>
<feature type="coiled-coil region" evidence="11">
    <location>
        <begin position="174"/>
        <end position="201"/>
    </location>
</feature>
<evidence type="ECO:0000256" key="2">
    <source>
        <dbReference type="ARBA" id="ARBA00022454"/>
    </source>
</evidence>
<comment type="similarity">
    <text evidence="1 10">Belongs to the SPC24 family.</text>
</comment>
<dbReference type="OrthoDB" id="3344830at2759"/>
<evidence type="ECO:0000256" key="5">
    <source>
        <dbReference type="ARBA" id="ARBA00022838"/>
    </source>
</evidence>
<dbReference type="GO" id="GO:0031262">
    <property type="term" value="C:Ndc80 complex"/>
    <property type="evidence" value="ECO:0007669"/>
    <property type="project" value="TreeGrafter"/>
</dbReference>
<dbReference type="AlphaFoldDB" id="A0A8S0XL91"/>
<dbReference type="EMBL" id="CACVBS010000048">
    <property type="protein sequence ID" value="CAA7265403.1"/>
    <property type="molecule type" value="Genomic_DNA"/>
</dbReference>
<dbReference type="InterPro" id="IPR013252">
    <property type="entry name" value="Ndc80_Spc24"/>
</dbReference>
<evidence type="ECO:0000313" key="12">
    <source>
        <dbReference type="EMBL" id="CAA7265403.1"/>
    </source>
</evidence>
<dbReference type="PANTHER" id="PTHR22142:SF2">
    <property type="entry name" value="KINETOCHORE PROTEIN SPC24"/>
    <property type="match status" value="1"/>
</dbReference>
<evidence type="ECO:0000256" key="11">
    <source>
        <dbReference type="SAM" id="Coils"/>
    </source>
</evidence>
<dbReference type="Proteomes" id="UP000467700">
    <property type="component" value="Unassembled WGS sequence"/>
</dbReference>
<accession>A0A8S0XL91</accession>
<keyword evidence="4 10" id="KW-0498">Mitosis</keyword>
<keyword evidence="8 10" id="KW-0131">Cell cycle</keyword>
<evidence type="ECO:0000256" key="8">
    <source>
        <dbReference type="ARBA" id="ARBA00023306"/>
    </source>
</evidence>
<evidence type="ECO:0000256" key="7">
    <source>
        <dbReference type="ARBA" id="ARBA00023242"/>
    </source>
</evidence>
<gene>
    <name evidence="12" type="ORF">AAE3_LOCUS7641</name>
</gene>
<keyword evidence="9 10" id="KW-0137">Centromere</keyword>
<name>A0A8S0XL91_CYCAE</name>
<dbReference type="Pfam" id="PF08286">
    <property type="entry name" value="Spc24"/>
    <property type="match status" value="1"/>
</dbReference>
<organism evidence="12 13">
    <name type="scientific">Cyclocybe aegerita</name>
    <name type="common">Black poplar mushroom</name>
    <name type="synonym">Agrocybe aegerita</name>
    <dbReference type="NCBI Taxonomy" id="1973307"/>
    <lineage>
        <taxon>Eukaryota</taxon>
        <taxon>Fungi</taxon>
        <taxon>Dikarya</taxon>
        <taxon>Basidiomycota</taxon>
        <taxon>Agaricomycotina</taxon>
        <taxon>Agaricomycetes</taxon>
        <taxon>Agaricomycetidae</taxon>
        <taxon>Agaricales</taxon>
        <taxon>Agaricineae</taxon>
        <taxon>Bolbitiaceae</taxon>
        <taxon>Cyclocybe</taxon>
    </lineage>
</organism>
<sequence>MLVFWIYSNTLHCYILMHLKDTLKLPIIHCDYGREGRASNRLGEVAFVTTRDRDYVDSEFFRNSLQLEPPPLLGKTFKMIDVRDATKLIREMLPIMDPDEDYMTIVAAEEKFKESEAARKKELEEALGNLKALAKILEAARISSTRPASVPSEQAHAATLNELDSSRLSLAKSISDAEALLASKEAELAALKEEARMLEVYDPASEHEKELDGSALRLAFYKGLGFDPVVEKDGNVKKMFIRSQSGDVHSADFTSGLSDFEFTQHLWKLVNS</sequence>
<evidence type="ECO:0000256" key="1">
    <source>
        <dbReference type="ARBA" id="ARBA00007804"/>
    </source>
</evidence>
<dbReference type="PANTHER" id="PTHR22142">
    <property type="match status" value="1"/>
</dbReference>